<dbReference type="SUPFAM" id="SSF51735">
    <property type="entry name" value="NAD(P)-binding Rossmann-fold domains"/>
    <property type="match status" value="1"/>
</dbReference>
<dbReference type="Pfam" id="PF01408">
    <property type="entry name" value="GFO_IDH_MocA"/>
    <property type="match status" value="1"/>
</dbReference>
<feature type="domain" description="NADP-dependent oxidoreductase" evidence="6">
    <location>
        <begin position="397"/>
        <end position="539"/>
    </location>
</feature>
<dbReference type="InterPro" id="IPR055170">
    <property type="entry name" value="GFO_IDH_MocA-like_dom"/>
</dbReference>
<reference evidence="9 10" key="1">
    <citation type="journal article" date="2018" name="New Phytol.">
        <title>Phylogenomics of Endogonaceae and evolution of mycorrhizas within Mucoromycota.</title>
        <authorList>
            <person name="Chang Y."/>
            <person name="Desiro A."/>
            <person name="Na H."/>
            <person name="Sandor L."/>
            <person name="Lipzen A."/>
            <person name="Clum A."/>
            <person name="Barry K."/>
            <person name="Grigoriev I.V."/>
            <person name="Martin F.M."/>
            <person name="Stajich J.E."/>
            <person name="Smith M.E."/>
            <person name="Bonito G."/>
            <person name="Spatafora J.W."/>
        </authorList>
    </citation>
    <scope>NUCLEOTIDE SEQUENCE [LARGE SCALE GENOMIC DNA]</scope>
    <source>
        <strain evidence="9 10">GMNB39</strain>
    </source>
</reference>
<organism evidence="9 10">
    <name type="scientific">Jimgerdemannia flammicorona</name>
    <dbReference type="NCBI Taxonomy" id="994334"/>
    <lineage>
        <taxon>Eukaryota</taxon>
        <taxon>Fungi</taxon>
        <taxon>Fungi incertae sedis</taxon>
        <taxon>Mucoromycota</taxon>
        <taxon>Mucoromycotina</taxon>
        <taxon>Endogonomycetes</taxon>
        <taxon>Endogonales</taxon>
        <taxon>Endogonaceae</taxon>
        <taxon>Jimgerdemannia</taxon>
    </lineage>
</organism>
<dbReference type="InterPro" id="IPR050984">
    <property type="entry name" value="Gfo/Idh/MocA_domain"/>
</dbReference>
<dbReference type="Pfam" id="PF00248">
    <property type="entry name" value="Aldo_ket_red"/>
    <property type="match status" value="1"/>
</dbReference>
<dbReference type="Pfam" id="PF22725">
    <property type="entry name" value="GFO_IDH_MocA_C3"/>
    <property type="match status" value="1"/>
</dbReference>
<gene>
    <name evidence="9" type="ORF">BC936DRAFT_148830</name>
</gene>
<keyword evidence="2" id="KW-0560">Oxidoreductase</keyword>
<evidence type="ECO:0000256" key="1">
    <source>
        <dbReference type="ARBA" id="ARBA00010928"/>
    </source>
</evidence>
<dbReference type="OrthoDB" id="2129491at2759"/>
<dbReference type="Gene3D" id="3.30.360.10">
    <property type="entry name" value="Dihydrodipicolinate Reductase, domain 2"/>
    <property type="match status" value="1"/>
</dbReference>
<sequence>MPKLRWGIIGTGRIAYTFARALGESQTGLLVAVASRELPSADAFGAEFGLAPQHCHPSYGALLSDSGVQAVYVSVLHPAHAEWTIKACDAGKHVLCEKPMGVNQWEVMAMIDAATRNDVFLMEAYMYRCHPQTERLLKMVRGGVIGAVKVVRATFSYNWPKDEQSREGRVYNNSLGGGSILDIGGYTMSMARLIAGAATGTYVAEPIDIKAVGQIGDTNVDEYTVASVRFPDGILAQLFSGVATNGDNAVQIFGTLGAITVPHPWRPDTVDDVHITLKLNDQPAQTIPIVIPVRNIYTVEADHVALHLSDRQSLRMSWSDSLNQARALDQWRDQIGLVYDSDSPTSPNAYLTLTKRPLTVDPAHRMRYAQLPHLAKPVSLLIMGCDHQRSYGHASLLFDAFFSQGGTAFDTAYFFSLGLPERYLGDWMRNRGNRDRCVVIAKGAHTPDCDPESMTRQLLETLARLQTDHVDAYLLHRDNPVYPVSAFVEVLNQHVTAGRIRGPIGVSNWSIARYEEANAWARDHGLRGFDALSNYYGLARMVTPLWPGTVGSTDRESTEWLERTQTPMLAWSSQARGFFVPGRARLAEVAEGDLLRAFCAEDNFTRLDRPI</sequence>
<evidence type="ECO:0000259" key="7">
    <source>
        <dbReference type="Pfam" id="PF01408"/>
    </source>
</evidence>
<protein>
    <recommendedName>
        <fullName evidence="3">D-xylose 1-dehydrogenase (NADP(+), D-xylono-1,5-lactone-forming)</fullName>
        <ecNumber evidence="3">1.1.1.179</ecNumber>
    </recommendedName>
    <alternativeName>
        <fullName evidence="4">D-xylose-NADP dehydrogenase</fullName>
    </alternativeName>
</protein>
<dbReference type="SUPFAM" id="SSF55347">
    <property type="entry name" value="Glyceraldehyde-3-phosphate dehydrogenase-like, C-terminal domain"/>
    <property type="match status" value="1"/>
</dbReference>
<dbReference type="EMBL" id="RBNI01008070">
    <property type="protein sequence ID" value="RUP44943.1"/>
    <property type="molecule type" value="Genomic_DNA"/>
</dbReference>
<name>A0A433D2E3_9FUNG</name>
<dbReference type="Gene3D" id="3.40.50.720">
    <property type="entry name" value="NAD(P)-binding Rossmann-like Domain"/>
    <property type="match status" value="1"/>
</dbReference>
<dbReference type="CDD" id="cd19082">
    <property type="entry name" value="AKR_AKR10A1_2"/>
    <property type="match status" value="1"/>
</dbReference>
<dbReference type="GO" id="GO:0000166">
    <property type="term" value="F:nucleotide binding"/>
    <property type="evidence" value="ECO:0007669"/>
    <property type="project" value="InterPro"/>
</dbReference>
<dbReference type="PANTHER" id="PTHR22604">
    <property type="entry name" value="OXIDOREDUCTASES"/>
    <property type="match status" value="1"/>
</dbReference>
<comment type="similarity">
    <text evidence="1">Belongs to the Gfo/Idh/MocA family.</text>
</comment>
<comment type="caution">
    <text evidence="9">The sequence shown here is derived from an EMBL/GenBank/DDBJ whole genome shotgun (WGS) entry which is preliminary data.</text>
</comment>
<dbReference type="Gene3D" id="3.20.20.100">
    <property type="entry name" value="NADP-dependent oxidoreductase domain"/>
    <property type="match status" value="1"/>
</dbReference>
<dbReference type="SUPFAM" id="SSF51430">
    <property type="entry name" value="NAD(P)-linked oxidoreductase"/>
    <property type="match status" value="1"/>
</dbReference>
<dbReference type="InterPro" id="IPR036291">
    <property type="entry name" value="NAD(P)-bd_dom_sf"/>
</dbReference>
<accession>A0A433D2E3</accession>
<dbReference type="AlphaFoldDB" id="A0A433D2E3"/>
<keyword evidence="10" id="KW-1185">Reference proteome</keyword>
<dbReference type="InterPro" id="IPR000683">
    <property type="entry name" value="Gfo/Idh/MocA-like_OxRdtase_N"/>
</dbReference>
<feature type="domain" description="GFO/IDH/MocA-like oxidoreductase" evidence="8">
    <location>
        <begin position="135"/>
        <end position="259"/>
    </location>
</feature>
<dbReference type="InterPro" id="IPR023210">
    <property type="entry name" value="NADP_OxRdtase_dom"/>
</dbReference>
<evidence type="ECO:0000256" key="5">
    <source>
        <dbReference type="ARBA" id="ARBA00049233"/>
    </source>
</evidence>
<evidence type="ECO:0000313" key="9">
    <source>
        <dbReference type="EMBL" id="RUP44943.1"/>
    </source>
</evidence>
<comment type="catalytic activity">
    <reaction evidence="5">
        <text>D-xylose + NADP(+) = D-xylono-1,5-lactone + NADPH + H(+)</text>
        <dbReference type="Rhea" id="RHEA:22000"/>
        <dbReference type="ChEBI" id="CHEBI:15378"/>
        <dbReference type="ChEBI" id="CHEBI:15867"/>
        <dbReference type="ChEBI" id="CHEBI:53455"/>
        <dbReference type="ChEBI" id="CHEBI:57783"/>
        <dbReference type="ChEBI" id="CHEBI:58349"/>
        <dbReference type="EC" id="1.1.1.179"/>
    </reaction>
</comment>
<evidence type="ECO:0000256" key="3">
    <source>
        <dbReference type="ARBA" id="ARBA00038984"/>
    </source>
</evidence>
<feature type="domain" description="Gfo/Idh/MocA-like oxidoreductase N-terminal" evidence="7">
    <location>
        <begin position="4"/>
        <end position="124"/>
    </location>
</feature>
<dbReference type="EC" id="1.1.1.179" evidence="3"/>
<evidence type="ECO:0000256" key="4">
    <source>
        <dbReference type="ARBA" id="ARBA00042988"/>
    </source>
</evidence>
<dbReference type="GO" id="GO:0047837">
    <property type="term" value="F:D-xylose 1-dehydrogenase (NADP+) activity"/>
    <property type="evidence" value="ECO:0007669"/>
    <property type="project" value="UniProtKB-EC"/>
</dbReference>
<evidence type="ECO:0000256" key="2">
    <source>
        <dbReference type="ARBA" id="ARBA00023002"/>
    </source>
</evidence>
<dbReference type="PANTHER" id="PTHR22604:SF105">
    <property type="entry name" value="TRANS-1,2-DIHYDROBENZENE-1,2-DIOL DEHYDROGENASE"/>
    <property type="match status" value="1"/>
</dbReference>
<evidence type="ECO:0000259" key="6">
    <source>
        <dbReference type="Pfam" id="PF00248"/>
    </source>
</evidence>
<dbReference type="InterPro" id="IPR036812">
    <property type="entry name" value="NAD(P)_OxRdtase_dom_sf"/>
</dbReference>
<evidence type="ECO:0000259" key="8">
    <source>
        <dbReference type="Pfam" id="PF22725"/>
    </source>
</evidence>
<proteinExistence type="inferred from homology"/>
<evidence type="ECO:0000313" key="10">
    <source>
        <dbReference type="Proteomes" id="UP000268093"/>
    </source>
</evidence>
<dbReference type="Proteomes" id="UP000268093">
    <property type="component" value="Unassembled WGS sequence"/>
</dbReference>